<comment type="function">
    <text evidence="8">Part of the ABC transporter complex CysAWTP (TC 3.A.1.6.1) involved in sulfate/thiosulfate import. Probably responsible for the translocation of the substrate across the membrane.</text>
</comment>
<feature type="transmembrane region" description="Helical" evidence="10">
    <location>
        <begin position="85"/>
        <end position="115"/>
    </location>
</feature>
<feature type="compositionally biased region" description="Low complexity" evidence="9">
    <location>
        <begin position="1"/>
        <end position="15"/>
    </location>
</feature>
<keyword evidence="13" id="KW-1185">Reference proteome</keyword>
<comment type="subcellular location">
    <subcellularLocation>
        <location evidence="1">Membrane</location>
        <topology evidence="1">Multi-pass membrane protein</topology>
    </subcellularLocation>
</comment>
<feature type="domain" description="ABC transmembrane type-1" evidence="11">
    <location>
        <begin position="89"/>
        <end position="293"/>
    </location>
</feature>
<proteinExistence type="predicted"/>
<dbReference type="RefSeq" id="WP_188685410.1">
    <property type="nucleotide sequence ID" value="NZ_BMIS01000009.1"/>
</dbReference>
<dbReference type="InterPro" id="IPR005667">
    <property type="entry name" value="Sulph_transpt2"/>
</dbReference>
<name>A0A917AUD6_9MICC</name>
<dbReference type="Proteomes" id="UP000633136">
    <property type="component" value="Unassembled WGS sequence"/>
</dbReference>
<dbReference type="GO" id="GO:0015419">
    <property type="term" value="F:ABC-type sulfate transporter activity"/>
    <property type="evidence" value="ECO:0007669"/>
    <property type="project" value="InterPro"/>
</dbReference>
<feature type="transmembrane region" description="Helical" evidence="10">
    <location>
        <begin position="127"/>
        <end position="151"/>
    </location>
</feature>
<protein>
    <submittedName>
        <fullName evidence="12">Sulfate ABC transporter permease subunit CysW</fullName>
    </submittedName>
</protein>
<dbReference type="PANTHER" id="PTHR30406:SF1">
    <property type="entry name" value="SULFATE TRANSPORT SYSTEM PERMEASE PROTEIN CYSW"/>
    <property type="match status" value="1"/>
</dbReference>
<dbReference type="InterPro" id="IPR035906">
    <property type="entry name" value="MetI-like_sf"/>
</dbReference>
<feature type="transmembrane region" description="Helical" evidence="10">
    <location>
        <begin position="273"/>
        <end position="296"/>
    </location>
</feature>
<keyword evidence="3" id="KW-0813">Transport</keyword>
<evidence type="ECO:0000256" key="8">
    <source>
        <dbReference type="ARBA" id="ARBA00025323"/>
    </source>
</evidence>
<comment type="caution">
    <text evidence="12">The sequence shown here is derived from an EMBL/GenBank/DDBJ whole genome shotgun (WGS) entry which is preliminary data.</text>
</comment>
<dbReference type="Gene3D" id="1.10.3720.10">
    <property type="entry name" value="MetI-like"/>
    <property type="match status" value="1"/>
</dbReference>
<dbReference type="CDD" id="cd06261">
    <property type="entry name" value="TM_PBP2"/>
    <property type="match status" value="1"/>
</dbReference>
<dbReference type="PANTHER" id="PTHR30406">
    <property type="entry name" value="SULFATE TRANSPORT SYSTEM PERMEASE PROTEIN"/>
    <property type="match status" value="1"/>
</dbReference>
<dbReference type="GO" id="GO:0005886">
    <property type="term" value="C:plasma membrane"/>
    <property type="evidence" value="ECO:0007669"/>
    <property type="project" value="TreeGrafter"/>
</dbReference>
<evidence type="ECO:0000256" key="4">
    <source>
        <dbReference type="ARBA" id="ARBA00022692"/>
    </source>
</evidence>
<organism evidence="12 13">
    <name type="scientific">Nesterenkonia cremea</name>
    <dbReference type="NCBI Taxonomy" id="1882340"/>
    <lineage>
        <taxon>Bacteria</taxon>
        <taxon>Bacillati</taxon>
        <taxon>Actinomycetota</taxon>
        <taxon>Actinomycetes</taxon>
        <taxon>Micrococcales</taxon>
        <taxon>Micrococcaceae</taxon>
        <taxon>Nesterenkonia</taxon>
    </lineage>
</organism>
<evidence type="ECO:0000256" key="5">
    <source>
        <dbReference type="ARBA" id="ARBA00022989"/>
    </source>
</evidence>
<evidence type="ECO:0000256" key="2">
    <source>
        <dbReference type="ARBA" id="ARBA00011779"/>
    </source>
</evidence>
<evidence type="ECO:0000259" key="11">
    <source>
        <dbReference type="PROSITE" id="PS50928"/>
    </source>
</evidence>
<feature type="transmembrane region" description="Helical" evidence="10">
    <location>
        <begin position="47"/>
        <end position="65"/>
    </location>
</feature>
<comment type="subunit">
    <text evidence="2">The complex is composed of two ATP-binding proteins (CysA), two transmembrane proteins (CysT and CysW) and a solute-binding protein (CysP).</text>
</comment>
<keyword evidence="5 10" id="KW-1133">Transmembrane helix</keyword>
<reference evidence="12" key="2">
    <citation type="submission" date="2020-09" db="EMBL/GenBank/DDBJ databases">
        <authorList>
            <person name="Sun Q."/>
            <person name="Zhou Y."/>
        </authorList>
    </citation>
    <scope>NUCLEOTIDE SEQUENCE</scope>
    <source>
        <strain evidence="12">CGMCC 1.15388</strain>
    </source>
</reference>
<dbReference type="PROSITE" id="PS50928">
    <property type="entry name" value="ABC_TM1"/>
    <property type="match status" value="1"/>
</dbReference>
<keyword evidence="7 10" id="KW-0472">Membrane</keyword>
<evidence type="ECO:0000256" key="10">
    <source>
        <dbReference type="SAM" id="Phobius"/>
    </source>
</evidence>
<dbReference type="SUPFAM" id="SSF161098">
    <property type="entry name" value="MetI-like"/>
    <property type="match status" value="1"/>
</dbReference>
<sequence length="302" mass="32026">MPETAQPDAAQPDAARGASALRTPAQRTGAEGTIRDDLGRGLNLRQLLVVVYLFLLVGWPLWRVVQETFFSGENYLVSALQDPAIQYALQVTLAATAWAVVLNTVFGITVGILLVRYEFPGKRALSALLDLPTSVSPIVVGLSLLLAYGPIHGVLGGPLFDLGIRLIFSFPGIVLAVTFISLPLVLRAVVPVLQEVGTEQEMAAKSLGASGFQVLRRITLPSIRWAAAYGIVLTLARAVGEFGAVVIVSGGVVGQTETATIAVQRLHQGFETGHAYAVGFLLALIAVAALVIVTILRPSEKR</sequence>
<evidence type="ECO:0000256" key="1">
    <source>
        <dbReference type="ARBA" id="ARBA00004141"/>
    </source>
</evidence>
<dbReference type="InterPro" id="IPR000515">
    <property type="entry name" value="MetI-like"/>
</dbReference>
<accession>A0A917AUD6</accession>
<keyword evidence="4 10" id="KW-0812">Transmembrane</keyword>
<evidence type="ECO:0000256" key="7">
    <source>
        <dbReference type="ARBA" id="ARBA00023136"/>
    </source>
</evidence>
<keyword evidence="6" id="KW-0764">Sulfate transport</keyword>
<evidence type="ECO:0000256" key="3">
    <source>
        <dbReference type="ARBA" id="ARBA00022448"/>
    </source>
</evidence>
<evidence type="ECO:0000256" key="6">
    <source>
        <dbReference type="ARBA" id="ARBA00023032"/>
    </source>
</evidence>
<dbReference type="Pfam" id="PF00528">
    <property type="entry name" value="BPD_transp_1"/>
    <property type="match status" value="1"/>
</dbReference>
<feature type="region of interest" description="Disordered" evidence="9">
    <location>
        <begin position="1"/>
        <end position="28"/>
    </location>
</feature>
<dbReference type="EMBL" id="BMIS01000009">
    <property type="protein sequence ID" value="GGE73408.1"/>
    <property type="molecule type" value="Genomic_DNA"/>
</dbReference>
<evidence type="ECO:0000256" key="9">
    <source>
        <dbReference type="SAM" id="MobiDB-lite"/>
    </source>
</evidence>
<evidence type="ECO:0000313" key="13">
    <source>
        <dbReference type="Proteomes" id="UP000633136"/>
    </source>
</evidence>
<dbReference type="NCBIfam" id="TIGR00969">
    <property type="entry name" value="3a0106s02"/>
    <property type="match status" value="1"/>
</dbReference>
<gene>
    <name evidence="12" type="primary">cysW</name>
    <name evidence="12" type="ORF">GCM10011401_20670</name>
</gene>
<feature type="transmembrane region" description="Helical" evidence="10">
    <location>
        <begin position="163"/>
        <end position="186"/>
    </location>
</feature>
<dbReference type="AlphaFoldDB" id="A0A917AUD6"/>
<evidence type="ECO:0000313" key="12">
    <source>
        <dbReference type="EMBL" id="GGE73408.1"/>
    </source>
</evidence>
<reference evidence="12" key="1">
    <citation type="journal article" date="2014" name="Int. J. Syst. Evol. Microbiol.">
        <title>Complete genome sequence of Corynebacterium casei LMG S-19264T (=DSM 44701T), isolated from a smear-ripened cheese.</title>
        <authorList>
            <consortium name="US DOE Joint Genome Institute (JGI-PGF)"/>
            <person name="Walter F."/>
            <person name="Albersmeier A."/>
            <person name="Kalinowski J."/>
            <person name="Ruckert C."/>
        </authorList>
    </citation>
    <scope>NUCLEOTIDE SEQUENCE</scope>
    <source>
        <strain evidence="12">CGMCC 1.15388</strain>
    </source>
</reference>
<feature type="transmembrane region" description="Helical" evidence="10">
    <location>
        <begin position="226"/>
        <end position="253"/>
    </location>
</feature>